<dbReference type="InterPro" id="IPR001054">
    <property type="entry name" value="A/G_cyclase"/>
</dbReference>
<proteinExistence type="predicted"/>
<dbReference type="GO" id="GO:0004383">
    <property type="term" value="F:guanylate cyclase activity"/>
    <property type="evidence" value="ECO:0007669"/>
    <property type="project" value="TreeGrafter"/>
</dbReference>
<keyword evidence="3" id="KW-0547">Nucleotide-binding</keyword>
<keyword evidence="2" id="KW-0812">Transmembrane</keyword>
<dbReference type="SMART" id="SM00044">
    <property type="entry name" value="CYCc"/>
    <property type="match status" value="1"/>
</dbReference>
<evidence type="ECO:0000256" key="3">
    <source>
        <dbReference type="ARBA" id="ARBA00022741"/>
    </source>
</evidence>
<name>A0A835W0M6_9CHLO</name>
<keyword evidence="6" id="KW-0456">Lyase</keyword>
<dbReference type="Pfam" id="PF00211">
    <property type="entry name" value="Guanylate_cyc"/>
    <property type="match status" value="1"/>
</dbReference>
<comment type="subcellular location">
    <subcellularLocation>
        <location evidence="1">Membrane</location>
    </subcellularLocation>
</comment>
<keyword evidence="4" id="KW-1133">Transmembrane helix</keyword>
<organism evidence="9 10">
    <name type="scientific">Chlamydomonas schloesseri</name>
    <dbReference type="NCBI Taxonomy" id="2026947"/>
    <lineage>
        <taxon>Eukaryota</taxon>
        <taxon>Viridiplantae</taxon>
        <taxon>Chlorophyta</taxon>
        <taxon>core chlorophytes</taxon>
        <taxon>Chlorophyceae</taxon>
        <taxon>CS clade</taxon>
        <taxon>Chlamydomonadales</taxon>
        <taxon>Chlamydomonadaceae</taxon>
        <taxon>Chlamydomonas</taxon>
    </lineage>
</organism>
<dbReference type="OrthoDB" id="537944at2759"/>
<evidence type="ECO:0000259" key="8">
    <source>
        <dbReference type="PROSITE" id="PS50125"/>
    </source>
</evidence>
<evidence type="ECO:0000256" key="4">
    <source>
        <dbReference type="ARBA" id="ARBA00022989"/>
    </source>
</evidence>
<dbReference type="PROSITE" id="PS50125">
    <property type="entry name" value="GUANYLATE_CYCLASE_2"/>
    <property type="match status" value="1"/>
</dbReference>
<dbReference type="CDD" id="cd07302">
    <property type="entry name" value="CHD"/>
    <property type="match status" value="1"/>
</dbReference>
<dbReference type="PANTHER" id="PTHR11920:SF335">
    <property type="entry name" value="GUANYLATE CYCLASE"/>
    <property type="match status" value="1"/>
</dbReference>
<reference evidence="9" key="1">
    <citation type="journal article" date="2020" name="bioRxiv">
        <title>Comparative genomics of Chlamydomonas.</title>
        <authorList>
            <person name="Craig R.J."/>
            <person name="Hasan A.R."/>
            <person name="Ness R.W."/>
            <person name="Keightley P.D."/>
        </authorList>
    </citation>
    <scope>NUCLEOTIDE SEQUENCE</scope>
    <source>
        <strain evidence="9">CCAP 11/173</strain>
    </source>
</reference>
<keyword evidence="10" id="KW-1185">Reference proteome</keyword>
<dbReference type="GO" id="GO:0000166">
    <property type="term" value="F:nucleotide binding"/>
    <property type="evidence" value="ECO:0007669"/>
    <property type="project" value="UniProtKB-KW"/>
</dbReference>
<evidence type="ECO:0000313" key="10">
    <source>
        <dbReference type="Proteomes" id="UP000613740"/>
    </source>
</evidence>
<evidence type="ECO:0000256" key="5">
    <source>
        <dbReference type="ARBA" id="ARBA00023136"/>
    </source>
</evidence>
<sequence length="614" mass="64884">MPAVMLANFISLYPDWSQLSGKLPGLATKLLATNGAQHTQTLEVAPFAVYAGAYPTPNVDTNPPGIGERAAGEDLLSEAMPPLRNGVLGLITLKTPYVQLTGPYLDRSGNNILLPVGLHSIVMVFVADVDANATFNNPAPGPTNCPVCYDPVRRQKFWGAVGCTVDWRGLRDTARWERYADMGYHYRLTRFSTFINETILLAGSEQVPGDSLYFSVPVAPDISWTLAMGRVGGWVPPWRNPLLGVVVAVSLLVPALLFLLIIKQRQHTSLLHSIVPKQAVRYLACGRKYARSFNNVTVLFSDIVRYTELSSGLTALQVVELLDEVYAAFDLLCEAHGIYRCDVIGDAYMAVAGIPESEPPHQAAVRAARMAQAMIQVTRRMVTKSGIQIQIRVGCHSGPLVAAVLGSHSSPKYTVLGDTVNTASRMESSSEPMCIQVSAVTAQLLGEAGVPLELRPRGDINIKGKGVMATSWLDPEVGSSLPRPAATAPTAGSSSGGAATAPVAHRRSGSMKRLSVLLSGAAPQHPAISAPCHTVLEVESAPNNVGGSAATLGVRGGSDSDSGGGGGMVAGADDDDDAAAAKSGAVAGVERLMFVGDLDHSIPSIRPVKPEEWA</sequence>
<dbReference type="GO" id="GO:0005886">
    <property type="term" value="C:plasma membrane"/>
    <property type="evidence" value="ECO:0007669"/>
    <property type="project" value="TreeGrafter"/>
</dbReference>
<gene>
    <name evidence="9" type="ORF">HYH02_006647</name>
</gene>
<feature type="compositionally biased region" description="Low complexity" evidence="7">
    <location>
        <begin position="484"/>
        <end position="502"/>
    </location>
</feature>
<dbReference type="GO" id="GO:0001653">
    <property type="term" value="F:peptide receptor activity"/>
    <property type="evidence" value="ECO:0007669"/>
    <property type="project" value="TreeGrafter"/>
</dbReference>
<protein>
    <recommendedName>
        <fullName evidence="8">Guanylate cyclase domain-containing protein</fullName>
    </recommendedName>
</protein>
<evidence type="ECO:0000256" key="7">
    <source>
        <dbReference type="SAM" id="MobiDB-lite"/>
    </source>
</evidence>
<dbReference type="EMBL" id="JAEHOD010000066">
    <property type="protein sequence ID" value="KAG2432659.1"/>
    <property type="molecule type" value="Genomic_DNA"/>
</dbReference>
<dbReference type="SUPFAM" id="SSF55073">
    <property type="entry name" value="Nucleotide cyclase"/>
    <property type="match status" value="1"/>
</dbReference>
<dbReference type="PANTHER" id="PTHR11920">
    <property type="entry name" value="GUANYLYL CYCLASE"/>
    <property type="match status" value="1"/>
</dbReference>
<keyword evidence="5" id="KW-0472">Membrane</keyword>
<accession>A0A835W0M6</accession>
<dbReference type="AlphaFoldDB" id="A0A835W0M6"/>
<feature type="domain" description="Guanylate cyclase" evidence="8">
    <location>
        <begin position="297"/>
        <end position="427"/>
    </location>
</feature>
<dbReference type="InterPro" id="IPR050401">
    <property type="entry name" value="Cyclic_nucleotide_synthase"/>
</dbReference>
<comment type="caution">
    <text evidence="9">The sequence shown here is derived from an EMBL/GenBank/DDBJ whole genome shotgun (WGS) entry which is preliminary data.</text>
</comment>
<evidence type="ECO:0000313" key="9">
    <source>
        <dbReference type="EMBL" id="KAG2432659.1"/>
    </source>
</evidence>
<dbReference type="InterPro" id="IPR029787">
    <property type="entry name" value="Nucleotide_cyclase"/>
</dbReference>
<evidence type="ECO:0000256" key="1">
    <source>
        <dbReference type="ARBA" id="ARBA00004370"/>
    </source>
</evidence>
<dbReference type="Gene3D" id="3.30.70.1230">
    <property type="entry name" value="Nucleotide cyclase"/>
    <property type="match status" value="1"/>
</dbReference>
<evidence type="ECO:0000256" key="2">
    <source>
        <dbReference type="ARBA" id="ARBA00022692"/>
    </source>
</evidence>
<dbReference type="GO" id="GO:0035556">
    <property type="term" value="P:intracellular signal transduction"/>
    <property type="evidence" value="ECO:0007669"/>
    <property type="project" value="InterPro"/>
</dbReference>
<dbReference type="Proteomes" id="UP000613740">
    <property type="component" value="Unassembled WGS sequence"/>
</dbReference>
<dbReference type="GO" id="GO:0004016">
    <property type="term" value="F:adenylate cyclase activity"/>
    <property type="evidence" value="ECO:0007669"/>
    <property type="project" value="TreeGrafter"/>
</dbReference>
<dbReference type="GO" id="GO:0007168">
    <property type="term" value="P:receptor guanylyl cyclase signaling pathway"/>
    <property type="evidence" value="ECO:0007669"/>
    <property type="project" value="TreeGrafter"/>
</dbReference>
<evidence type="ECO:0000256" key="6">
    <source>
        <dbReference type="ARBA" id="ARBA00023239"/>
    </source>
</evidence>
<feature type="region of interest" description="Disordered" evidence="7">
    <location>
        <begin position="478"/>
        <end position="506"/>
    </location>
</feature>